<comment type="caution">
    <text evidence="2">The sequence shown here is derived from an EMBL/GenBank/DDBJ whole genome shotgun (WGS) entry which is preliminary data.</text>
</comment>
<dbReference type="Proteomes" id="UP000190973">
    <property type="component" value="Unassembled WGS sequence"/>
</dbReference>
<sequence>MRCKLIKERVRYYRTNTFENSIGINCIRVNFMKEVKAFDS</sequence>
<dbReference type="EMBL" id="LZZI01000046">
    <property type="protein sequence ID" value="OOM60789.1"/>
    <property type="molecule type" value="Genomic_DNA"/>
</dbReference>
<protein>
    <submittedName>
        <fullName evidence="2">Uncharacterized protein</fullName>
    </submittedName>
</protein>
<dbReference type="AlphaFoldDB" id="A0A1S8S5X3"/>
<gene>
    <name evidence="1" type="ORF">B0H41_003554</name>
    <name evidence="2" type="ORF">CLBCK_27270</name>
</gene>
<dbReference type="EMBL" id="JABSWW010000001">
    <property type="protein sequence ID" value="NRT89875.1"/>
    <property type="molecule type" value="Genomic_DNA"/>
</dbReference>
<evidence type="ECO:0000313" key="1">
    <source>
        <dbReference type="EMBL" id="NRT89875.1"/>
    </source>
</evidence>
<evidence type="ECO:0000313" key="3">
    <source>
        <dbReference type="Proteomes" id="UP000190973"/>
    </source>
</evidence>
<reference evidence="1" key="3">
    <citation type="journal article" date="2022" name="Nat. Biotechnol.">
        <title>Carbon-negative production of acetone and isopropanol by gas fermentation at industrial pilot scale.</title>
        <authorList>
            <person name="Liew F.E."/>
            <person name="Nogle R."/>
            <person name="Abdalla T."/>
            <person name="Rasor B.J."/>
            <person name="Canter C."/>
            <person name="Jensen R.O."/>
            <person name="Wang L."/>
            <person name="Strutz J."/>
            <person name="Chirania P."/>
            <person name="De Tissera S."/>
            <person name="Mueller A.P."/>
            <person name="Ruan Z."/>
            <person name="Gao A."/>
            <person name="Tran L."/>
            <person name="Engle N.L."/>
            <person name="Bromley J.C."/>
            <person name="Daniell J."/>
            <person name="Conrado R."/>
            <person name="Tschaplinski T.J."/>
            <person name="Giannone R.J."/>
            <person name="Hettich R.L."/>
            <person name="Karim A.S."/>
            <person name="Simpson S.D."/>
            <person name="Brown S.D."/>
            <person name="Leang C."/>
            <person name="Jewett M.C."/>
            <person name="Kopke M."/>
        </authorList>
    </citation>
    <scope>NUCLEOTIDE SEQUENCE</scope>
    <source>
        <strain evidence="1">DJ080</strain>
    </source>
</reference>
<name>A0A1S8S5X3_CLOBE</name>
<reference evidence="1" key="2">
    <citation type="submission" date="2020-05" db="EMBL/GenBank/DDBJ databases">
        <authorList>
            <person name="Brown S."/>
            <person name="Huntemann M."/>
            <person name="Clum A."/>
            <person name="Spunde A."/>
            <person name="Palaniappan K."/>
            <person name="Ritter S."/>
            <person name="Mikhailova N."/>
            <person name="Chen I.-M."/>
            <person name="Stamatis D."/>
            <person name="Reddy T."/>
            <person name="O'Malley R."/>
            <person name="Daum C."/>
            <person name="Shapiro N."/>
            <person name="Ivanova N."/>
            <person name="Kyrpides N."/>
            <person name="Woyke T."/>
        </authorList>
    </citation>
    <scope>NUCLEOTIDE SEQUENCE</scope>
    <source>
        <strain evidence="1">DJ080</strain>
    </source>
</reference>
<accession>A0A1S8S5X3</accession>
<evidence type="ECO:0000313" key="2">
    <source>
        <dbReference type="EMBL" id="OOM60789.1"/>
    </source>
</evidence>
<dbReference type="Proteomes" id="UP001193748">
    <property type="component" value="Unassembled WGS sequence"/>
</dbReference>
<organism evidence="2 3">
    <name type="scientific">Clostridium beijerinckii</name>
    <name type="common">Clostridium MP</name>
    <dbReference type="NCBI Taxonomy" id="1520"/>
    <lineage>
        <taxon>Bacteria</taxon>
        <taxon>Bacillati</taxon>
        <taxon>Bacillota</taxon>
        <taxon>Clostridia</taxon>
        <taxon>Eubacteriales</taxon>
        <taxon>Clostridiaceae</taxon>
        <taxon>Clostridium</taxon>
    </lineage>
</organism>
<proteinExistence type="predicted"/>
<reference evidence="2 3" key="1">
    <citation type="submission" date="2016-05" db="EMBL/GenBank/DDBJ databases">
        <title>Microbial solvent formation.</title>
        <authorList>
            <person name="Poehlein A."/>
            <person name="Montoya Solano J.D."/>
            <person name="Flitsch S."/>
            <person name="Krabben P."/>
            <person name="Duerre P."/>
            <person name="Daniel R."/>
        </authorList>
    </citation>
    <scope>NUCLEOTIDE SEQUENCE [LARGE SCALE GENOMIC DNA]</scope>
    <source>
        <strain evidence="2 3">DSM 53</strain>
    </source>
</reference>
<dbReference type="RefSeq" id="WP_270567610.1">
    <property type="nucleotide sequence ID" value="NZ_JABAGD010000004.1"/>
</dbReference>